<keyword evidence="7 10" id="KW-0443">Lipid metabolism</keyword>
<dbReference type="EMBL" id="OU895878">
    <property type="protein sequence ID" value="CAG9802559.1"/>
    <property type="molecule type" value="Genomic_DNA"/>
</dbReference>
<evidence type="ECO:0000256" key="5">
    <source>
        <dbReference type="ARBA" id="ARBA00022857"/>
    </source>
</evidence>
<keyword evidence="14" id="KW-1185">Reference proteome</keyword>
<dbReference type="OrthoDB" id="429813at2759"/>
<dbReference type="EC" id="1.2.1.84" evidence="10"/>
<dbReference type="Proteomes" id="UP001153620">
    <property type="component" value="Chromosome 2"/>
</dbReference>
<reference evidence="13" key="1">
    <citation type="submission" date="2022-01" db="EMBL/GenBank/DDBJ databases">
        <authorList>
            <person name="King R."/>
        </authorList>
    </citation>
    <scope>NUCLEOTIDE SEQUENCE</scope>
</reference>
<evidence type="ECO:0000256" key="10">
    <source>
        <dbReference type="RuleBase" id="RU363097"/>
    </source>
</evidence>
<evidence type="ECO:0000313" key="13">
    <source>
        <dbReference type="EMBL" id="CAG9802559.1"/>
    </source>
</evidence>
<evidence type="ECO:0000256" key="6">
    <source>
        <dbReference type="ARBA" id="ARBA00022989"/>
    </source>
</evidence>
<comment type="similarity">
    <text evidence="2 10">Belongs to the fatty acyl-CoA reductase family.</text>
</comment>
<comment type="subcellular location">
    <subcellularLocation>
        <location evidence="1">Membrane</location>
        <topology evidence="1">Multi-pass membrane protein</topology>
    </subcellularLocation>
</comment>
<comment type="catalytic activity">
    <reaction evidence="9 10">
        <text>a long-chain fatty acyl-CoA + 2 NADPH + 2 H(+) = a long-chain primary fatty alcohol + 2 NADP(+) + CoA</text>
        <dbReference type="Rhea" id="RHEA:52716"/>
        <dbReference type="ChEBI" id="CHEBI:15378"/>
        <dbReference type="ChEBI" id="CHEBI:57287"/>
        <dbReference type="ChEBI" id="CHEBI:57783"/>
        <dbReference type="ChEBI" id="CHEBI:58349"/>
        <dbReference type="ChEBI" id="CHEBI:77396"/>
        <dbReference type="ChEBI" id="CHEBI:83139"/>
        <dbReference type="EC" id="1.2.1.84"/>
    </reaction>
</comment>
<dbReference type="GO" id="GO:0035336">
    <property type="term" value="P:long-chain fatty-acyl-CoA metabolic process"/>
    <property type="evidence" value="ECO:0007669"/>
    <property type="project" value="TreeGrafter"/>
</dbReference>
<dbReference type="InterPro" id="IPR013120">
    <property type="entry name" value="FAR_NAD-bd"/>
</dbReference>
<reference evidence="13" key="2">
    <citation type="submission" date="2022-10" db="EMBL/GenBank/DDBJ databases">
        <authorList>
            <consortium name="ENA_rothamsted_submissions"/>
            <consortium name="culmorum"/>
            <person name="King R."/>
        </authorList>
    </citation>
    <scope>NUCLEOTIDE SEQUENCE</scope>
</reference>
<dbReference type="Pfam" id="PF07993">
    <property type="entry name" value="NAD_binding_4"/>
    <property type="match status" value="1"/>
</dbReference>
<dbReference type="CDD" id="cd05236">
    <property type="entry name" value="FAR-N_SDR_e"/>
    <property type="match status" value="1"/>
</dbReference>
<evidence type="ECO:0000259" key="11">
    <source>
        <dbReference type="Pfam" id="PF03015"/>
    </source>
</evidence>
<dbReference type="PANTHER" id="PTHR11011:SF107">
    <property type="entry name" value="FATTY ACYL-COA REDUCTASE"/>
    <property type="match status" value="1"/>
</dbReference>
<keyword evidence="6 10" id="KW-1133">Transmembrane helix</keyword>
<dbReference type="CDD" id="cd09071">
    <property type="entry name" value="FAR_C"/>
    <property type="match status" value="1"/>
</dbReference>
<evidence type="ECO:0000256" key="4">
    <source>
        <dbReference type="ARBA" id="ARBA00022692"/>
    </source>
</evidence>
<evidence type="ECO:0000256" key="3">
    <source>
        <dbReference type="ARBA" id="ARBA00022516"/>
    </source>
</evidence>
<feature type="domain" description="Fatty acyl-CoA reductase C-terminal" evidence="11">
    <location>
        <begin position="406"/>
        <end position="500"/>
    </location>
</feature>
<dbReference type="AlphaFoldDB" id="A0A9N9WSL2"/>
<evidence type="ECO:0000256" key="8">
    <source>
        <dbReference type="ARBA" id="ARBA00023136"/>
    </source>
</evidence>
<dbReference type="GO" id="GO:0102965">
    <property type="term" value="F:alcohol-forming long-chain fatty acyl-CoA reductase activity"/>
    <property type="evidence" value="ECO:0007669"/>
    <property type="project" value="UniProtKB-EC"/>
</dbReference>
<keyword evidence="4 10" id="KW-0812">Transmembrane</keyword>
<gene>
    <name evidence="13" type="ORF">CHIRRI_LOCUS5466</name>
</gene>
<protein>
    <recommendedName>
        <fullName evidence="10">Fatty acyl-CoA reductase</fullName>
        <ecNumber evidence="10">1.2.1.84</ecNumber>
    </recommendedName>
</protein>
<evidence type="ECO:0000256" key="1">
    <source>
        <dbReference type="ARBA" id="ARBA00004141"/>
    </source>
</evidence>
<keyword evidence="10" id="KW-0560">Oxidoreductase</keyword>
<accession>A0A9N9WSL2</accession>
<evidence type="ECO:0000313" key="14">
    <source>
        <dbReference type="Proteomes" id="UP001153620"/>
    </source>
</evidence>
<dbReference type="SUPFAM" id="SSF51735">
    <property type="entry name" value="NAD(P)-binding Rossmann-fold domains"/>
    <property type="match status" value="1"/>
</dbReference>
<feature type="domain" description="Thioester reductase (TE)" evidence="12">
    <location>
        <begin position="62"/>
        <end position="333"/>
    </location>
</feature>
<feature type="transmembrane region" description="Helical" evidence="10">
    <location>
        <begin position="397"/>
        <end position="418"/>
    </location>
</feature>
<feature type="transmembrane region" description="Helical" evidence="10">
    <location>
        <begin position="521"/>
        <end position="539"/>
    </location>
</feature>
<dbReference type="PANTHER" id="PTHR11011">
    <property type="entry name" value="MALE STERILITY PROTEIN 2-RELATED"/>
    <property type="match status" value="1"/>
</dbReference>
<dbReference type="InterPro" id="IPR036291">
    <property type="entry name" value="NAD(P)-bd_dom_sf"/>
</dbReference>
<evidence type="ECO:0000259" key="12">
    <source>
        <dbReference type="Pfam" id="PF07993"/>
    </source>
</evidence>
<proteinExistence type="inferred from homology"/>
<organism evidence="13 14">
    <name type="scientific">Chironomus riparius</name>
    <dbReference type="NCBI Taxonomy" id="315576"/>
    <lineage>
        <taxon>Eukaryota</taxon>
        <taxon>Metazoa</taxon>
        <taxon>Ecdysozoa</taxon>
        <taxon>Arthropoda</taxon>
        <taxon>Hexapoda</taxon>
        <taxon>Insecta</taxon>
        <taxon>Pterygota</taxon>
        <taxon>Neoptera</taxon>
        <taxon>Endopterygota</taxon>
        <taxon>Diptera</taxon>
        <taxon>Nematocera</taxon>
        <taxon>Chironomoidea</taxon>
        <taxon>Chironomidae</taxon>
        <taxon>Chironominae</taxon>
        <taxon>Chironomus</taxon>
    </lineage>
</organism>
<name>A0A9N9WSL2_9DIPT</name>
<dbReference type="Pfam" id="PF03015">
    <property type="entry name" value="Sterile"/>
    <property type="match status" value="1"/>
</dbReference>
<comment type="function">
    <text evidence="10">Catalyzes the reduction of fatty acyl-CoA to fatty alcohols.</text>
</comment>
<dbReference type="FunFam" id="3.40.50.720:FF:000143">
    <property type="entry name" value="Fatty acyl-CoA reductase"/>
    <property type="match status" value="1"/>
</dbReference>
<dbReference type="GO" id="GO:0005777">
    <property type="term" value="C:peroxisome"/>
    <property type="evidence" value="ECO:0007669"/>
    <property type="project" value="TreeGrafter"/>
</dbReference>
<dbReference type="GO" id="GO:0080019">
    <property type="term" value="F:alcohol-forming very long-chain fatty acyl-CoA reductase activity"/>
    <property type="evidence" value="ECO:0007669"/>
    <property type="project" value="InterPro"/>
</dbReference>
<evidence type="ECO:0000256" key="7">
    <source>
        <dbReference type="ARBA" id="ARBA00023098"/>
    </source>
</evidence>
<evidence type="ECO:0000256" key="2">
    <source>
        <dbReference type="ARBA" id="ARBA00005928"/>
    </source>
</evidence>
<dbReference type="InterPro" id="IPR033640">
    <property type="entry name" value="FAR_C"/>
</dbReference>
<evidence type="ECO:0000256" key="9">
    <source>
        <dbReference type="ARBA" id="ARBA00052530"/>
    </source>
</evidence>
<keyword evidence="5 10" id="KW-0521">NADP</keyword>
<dbReference type="InterPro" id="IPR026055">
    <property type="entry name" value="FAR"/>
</dbReference>
<sequence length="540" mass="62272">MSPNNHFNSNHLKMDIDLSKYIRKKTPKELLDDNNNFEDFTNSPLITTKCIKDYYNDCSIFVTGSTGFLGKVLIEKLLRSCDGIRKIYILLRPKRGIESEQRFEEYLRNPIFERIRSKNPNVLRKLICIPGDINDAKLGLDDGDIHVLQQNVDIVFHVAATVRFNEPLRDAANLNTFGTHRVMELCTKMKKLKSLVHVSTAYSNPHLKNVEEQVYGTSSSPDHRLFINGIGTLPDEFTETIAKRFNKRHPNTYTLTKHMAEQIVLDYYDILPISIVRPSIVTAALNEPYPGWIDNVYGITGVLMEIGRGTISSIMGKEHNLVDLMPVDIVCNTLITAAWGNSFMRSSNAITVYNCTSGQTNPMRYSELKKKILKHSRKNPSKYVAMYPNYVYQTNRLIHTVCEIFLHFLPAFLFDLLLRAKGKKPIMMKIAKRFKMACDTGEYFVLNGWNFDAKNVRRLIRAANQTQADCNEFNCDMSAINWDEYVEHYLMGIRTFILRDDASSLPKARRKLRKIYWTQRVLQFILIAGAIYIFFIGLWN</sequence>
<dbReference type="GO" id="GO:0016020">
    <property type="term" value="C:membrane"/>
    <property type="evidence" value="ECO:0007669"/>
    <property type="project" value="UniProtKB-SubCell"/>
</dbReference>
<keyword evidence="8 10" id="KW-0472">Membrane</keyword>
<keyword evidence="3 10" id="KW-0444">Lipid biosynthesis</keyword>
<dbReference type="Gene3D" id="3.40.50.720">
    <property type="entry name" value="NAD(P)-binding Rossmann-like Domain"/>
    <property type="match status" value="1"/>
</dbReference>